<proteinExistence type="predicted"/>
<dbReference type="AlphaFoldDB" id="A0A397IK65"/>
<dbReference type="EMBL" id="PQFF01000187">
    <property type="protein sequence ID" value="RHZ76285.1"/>
    <property type="molecule type" value="Genomic_DNA"/>
</dbReference>
<accession>A0A397IK65</accession>
<comment type="caution">
    <text evidence="2">The sequence shown here is derived from an EMBL/GenBank/DDBJ whole genome shotgun (WGS) entry which is preliminary data.</text>
</comment>
<dbReference type="Proteomes" id="UP000266861">
    <property type="component" value="Unassembled WGS sequence"/>
</dbReference>
<reference evidence="2 3" key="1">
    <citation type="submission" date="2018-08" db="EMBL/GenBank/DDBJ databases">
        <title>Genome and evolution of the arbuscular mycorrhizal fungus Diversispora epigaea (formerly Glomus versiforme) and its bacterial endosymbionts.</title>
        <authorList>
            <person name="Sun X."/>
            <person name="Fei Z."/>
            <person name="Harrison M."/>
        </authorList>
    </citation>
    <scope>NUCLEOTIDE SEQUENCE [LARGE SCALE GENOMIC DNA]</scope>
    <source>
        <strain evidence="2 3">IT104</strain>
    </source>
</reference>
<evidence type="ECO:0000313" key="2">
    <source>
        <dbReference type="EMBL" id="RHZ76285.1"/>
    </source>
</evidence>
<keyword evidence="3" id="KW-1185">Reference proteome</keyword>
<sequence>MIRFEELKKKNKTDTAKSAELKDRVTKLEQKQVQVITNEQKASSIMPLIEGRSGEEGITPDLIPELKRSSTQFESSAESKHLQPLCHKILTMTIQLRFLNL</sequence>
<gene>
    <name evidence="2" type="ORF">Glove_199g189</name>
</gene>
<evidence type="ECO:0000256" key="1">
    <source>
        <dbReference type="SAM" id="Coils"/>
    </source>
</evidence>
<keyword evidence="1" id="KW-0175">Coiled coil</keyword>
<evidence type="ECO:0000313" key="3">
    <source>
        <dbReference type="Proteomes" id="UP000266861"/>
    </source>
</evidence>
<protein>
    <submittedName>
        <fullName evidence="2">Uncharacterized protein</fullName>
    </submittedName>
</protein>
<feature type="coiled-coil region" evidence="1">
    <location>
        <begin position="4"/>
        <end position="31"/>
    </location>
</feature>
<name>A0A397IK65_9GLOM</name>
<organism evidence="2 3">
    <name type="scientific">Diversispora epigaea</name>
    <dbReference type="NCBI Taxonomy" id="1348612"/>
    <lineage>
        <taxon>Eukaryota</taxon>
        <taxon>Fungi</taxon>
        <taxon>Fungi incertae sedis</taxon>
        <taxon>Mucoromycota</taxon>
        <taxon>Glomeromycotina</taxon>
        <taxon>Glomeromycetes</taxon>
        <taxon>Diversisporales</taxon>
        <taxon>Diversisporaceae</taxon>
        <taxon>Diversispora</taxon>
    </lineage>
</organism>